<dbReference type="RefSeq" id="WP_207566529.1">
    <property type="nucleotide sequence ID" value="NZ_CP071446.1"/>
</dbReference>
<feature type="transmembrane region" description="Helical" evidence="6">
    <location>
        <begin position="432"/>
        <end position="453"/>
    </location>
</feature>
<sequence length="852" mass="97616">MKNKNLFNFIIKNRILIIVISIFLTIFFGFVSLKTKIDMGTYNLLPGNDPEVQKFEQIAKNFGGFDNLIISVSGKNNQRMEMAVEEIVNIVKNLNKYVKDVDYKFPLTFIKSNFLLYLSEDTFDHITKIIEDNTELLALSKDRNVISKMLLYTVLKNKFDKEVIDFTYDYLINGKFAGNEIEKNLAMLNSEYYYNNMRNNILILLRPTNAEHNMIFFEKMVKTVENALKPVIQRYSDLSIGITGTAKVMQEQQENLNSKLSIISLMALVIIFFLFLIWFKKISAPFYIVIPVLLAIIWTLGINYLVIGRLNIVTSIFAVMLLGLGVDFSLHFLTKFYYEINAGKDVLESIRKVFEHTLPGISAGAITTAVSFYILMFSKFKGLYELGFIAGTGILMCLLAVMFLLPSILYYTKPKTEKIRSNTNFVKKYSNFLLNNKFLIMVIMFVVIFFPFFNGFEIKFNYNAFDLLPDIPSVRMQNKLKEEYDNSFEYNILRAFSIEEARKQYEALKNTDIYATIDSPVLLVPENQDKKLEVLKKLYKKYINAKPPKLANVPLKIEISILLNQLDNPALKQKYSPDTLSKIKSILVYLKGLNNKELEQLQEKLDTVLSMIIESMRNSVGKGKITLETLPDYVKKKYVGKDGSIATFVFVKRNMWDEASMKKIYRVLKNIDDDVSGTTFVWIKLLDYIRSDLLQSTMMVLLALVIIVVIHFKDLKLALLSLVPVVLGTLWLLGFMSLFDIRFNIANIVAIPLILGIGIDDGIHMLHSYISNRKNSIIPMLEQSGKAVIITSLTSMIGFGLLYFVKDPLVSQLGVLLFFGILFCLITSIVILPIFLKLFGKKVVEKVFDAKV</sequence>
<dbReference type="Proteomes" id="UP000671862">
    <property type="component" value="Chromosome"/>
</dbReference>
<comment type="subcellular location">
    <subcellularLocation>
        <location evidence="1">Cell membrane</location>
        <topology evidence="1">Multi-pass membrane protein</topology>
    </subcellularLocation>
</comment>
<evidence type="ECO:0000313" key="9">
    <source>
        <dbReference type="Proteomes" id="UP000671862"/>
    </source>
</evidence>
<dbReference type="PROSITE" id="PS50156">
    <property type="entry name" value="SSD"/>
    <property type="match status" value="2"/>
</dbReference>
<dbReference type="SUPFAM" id="SSF82866">
    <property type="entry name" value="Multidrug efflux transporter AcrB transmembrane domain"/>
    <property type="match status" value="2"/>
</dbReference>
<feature type="domain" description="SSD" evidence="7">
    <location>
        <begin position="717"/>
        <end position="838"/>
    </location>
</feature>
<feature type="transmembrane region" description="Helical" evidence="6">
    <location>
        <begin position="717"/>
        <end position="739"/>
    </location>
</feature>
<evidence type="ECO:0000256" key="1">
    <source>
        <dbReference type="ARBA" id="ARBA00004651"/>
    </source>
</evidence>
<dbReference type="EMBL" id="CP071446">
    <property type="protein sequence ID" value="QTA37808.1"/>
    <property type="molecule type" value="Genomic_DNA"/>
</dbReference>
<keyword evidence="2" id="KW-1003">Cell membrane</keyword>
<dbReference type="PANTHER" id="PTHR33406">
    <property type="entry name" value="MEMBRANE PROTEIN MJ1562-RELATED"/>
    <property type="match status" value="1"/>
</dbReference>
<keyword evidence="9" id="KW-1185">Reference proteome</keyword>
<dbReference type="InterPro" id="IPR000731">
    <property type="entry name" value="SSD"/>
</dbReference>
<accession>A0ABX7S7C1</accession>
<evidence type="ECO:0000256" key="4">
    <source>
        <dbReference type="ARBA" id="ARBA00022989"/>
    </source>
</evidence>
<feature type="transmembrane region" description="Helical" evidence="6">
    <location>
        <begin position="745"/>
        <end position="766"/>
    </location>
</feature>
<proteinExistence type="predicted"/>
<evidence type="ECO:0000256" key="2">
    <source>
        <dbReference type="ARBA" id="ARBA00022475"/>
    </source>
</evidence>
<feature type="transmembrane region" description="Helical" evidence="6">
    <location>
        <begin position="15"/>
        <end position="33"/>
    </location>
</feature>
<keyword evidence="4 6" id="KW-1133">Transmembrane helix</keyword>
<feature type="transmembrane region" description="Helical" evidence="6">
    <location>
        <begin position="260"/>
        <end position="279"/>
    </location>
</feature>
<feature type="transmembrane region" description="Helical" evidence="6">
    <location>
        <begin position="388"/>
        <end position="411"/>
    </location>
</feature>
<evidence type="ECO:0000256" key="6">
    <source>
        <dbReference type="SAM" id="Phobius"/>
    </source>
</evidence>
<name>A0ABX7S7C1_9BACT</name>
<gene>
    <name evidence="8" type="ORF">JYK00_08795</name>
</gene>
<dbReference type="InterPro" id="IPR050545">
    <property type="entry name" value="Mycobact_MmpL"/>
</dbReference>
<organism evidence="8 9">
    <name type="scientific">Thermosipho ferrireducens</name>
    <dbReference type="NCBI Taxonomy" id="2571116"/>
    <lineage>
        <taxon>Bacteria</taxon>
        <taxon>Thermotogati</taxon>
        <taxon>Thermotogota</taxon>
        <taxon>Thermotogae</taxon>
        <taxon>Thermotogales</taxon>
        <taxon>Fervidobacteriaceae</taxon>
        <taxon>Thermosipho</taxon>
    </lineage>
</organism>
<evidence type="ECO:0000256" key="3">
    <source>
        <dbReference type="ARBA" id="ARBA00022692"/>
    </source>
</evidence>
<feature type="transmembrane region" description="Helical" evidence="6">
    <location>
        <begin position="312"/>
        <end position="333"/>
    </location>
</feature>
<feature type="transmembrane region" description="Helical" evidence="6">
    <location>
        <begin position="286"/>
        <end position="306"/>
    </location>
</feature>
<evidence type="ECO:0000259" key="7">
    <source>
        <dbReference type="PROSITE" id="PS50156"/>
    </source>
</evidence>
<evidence type="ECO:0000256" key="5">
    <source>
        <dbReference type="ARBA" id="ARBA00023136"/>
    </source>
</evidence>
<feature type="domain" description="SSD" evidence="7">
    <location>
        <begin position="289"/>
        <end position="411"/>
    </location>
</feature>
<dbReference type="InterPro" id="IPR004869">
    <property type="entry name" value="MMPL_dom"/>
</dbReference>
<feature type="transmembrane region" description="Helical" evidence="6">
    <location>
        <begin position="787"/>
        <end position="805"/>
    </location>
</feature>
<dbReference type="Pfam" id="PF03176">
    <property type="entry name" value="MMPL"/>
    <property type="match status" value="2"/>
</dbReference>
<feature type="transmembrane region" description="Helical" evidence="6">
    <location>
        <begin position="693"/>
        <end position="710"/>
    </location>
</feature>
<dbReference type="PANTHER" id="PTHR33406:SF13">
    <property type="entry name" value="MEMBRANE PROTEIN YDFJ"/>
    <property type="match status" value="1"/>
</dbReference>
<dbReference type="Gene3D" id="1.20.1640.10">
    <property type="entry name" value="Multidrug efflux transporter AcrB transmembrane domain"/>
    <property type="match status" value="2"/>
</dbReference>
<keyword evidence="3 6" id="KW-0812">Transmembrane</keyword>
<feature type="transmembrane region" description="Helical" evidence="6">
    <location>
        <begin position="353"/>
        <end position="376"/>
    </location>
</feature>
<evidence type="ECO:0000313" key="8">
    <source>
        <dbReference type="EMBL" id="QTA37808.1"/>
    </source>
</evidence>
<protein>
    <submittedName>
        <fullName evidence="8">MMPL family transporter</fullName>
    </submittedName>
</protein>
<feature type="transmembrane region" description="Helical" evidence="6">
    <location>
        <begin position="811"/>
        <end position="836"/>
    </location>
</feature>
<keyword evidence="5 6" id="KW-0472">Membrane</keyword>
<reference evidence="8 9" key="1">
    <citation type="submission" date="2021-03" db="EMBL/GenBank/DDBJ databases">
        <title>Thermosipho ferrireducens sp.nov., an anaerobic thermophilic iron-reducing bacterium isolated from a deep-sea hydrothermal sulfide deposits.</title>
        <authorList>
            <person name="Zeng X."/>
            <person name="Chen Y."/>
            <person name="Shao Z."/>
        </authorList>
    </citation>
    <scope>NUCLEOTIDE SEQUENCE [LARGE SCALE GENOMIC DNA]</scope>
    <source>
        <strain evidence="8 9">JL129W03</strain>
    </source>
</reference>